<dbReference type="CDD" id="cd06343">
    <property type="entry name" value="PBP1_ABC_ligand_binding-like"/>
    <property type="match status" value="1"/>
</dbReference>
<name>A0ABV7UFL0_9HYPH</name>
<gene>
    <name evidence="5" type="ORF">ACFONL_08745</name>
</gene>
<keyword evidence="2 3" id="KW-0732">Signal</keyword>
<evidence type="ECO:0000313" key="6">
    <source>
        <dbReference type="Proteomes" id="UP001595704"/>
    </source>
</evidence>
<evidence type="ECO:0000313" key="5">
    <source>
        <dbReference type="EMBL" id="MFC3637471.1"/>
    </source>
</evidence>
<dbReference type="Proteomes" id="UP001595704">
    <property type="component" value="Unassembled WGS sequence"/>
</dbReference>
<feature type="signal peptide" evidence="3">
    <location>
        <begin position="1"/>
        <end position="39"/>
    </location>
</feature>
<dbReference type="Pfam" id="PF13458">
    <property type="entry name" value="Peripla_BP_6"/>
    <property type="match status" value="1"/>
</dbReference>
<accession>A0ABV7UFL0</accession>
<evidence type="ECO:0000256" key="1">
    <source>
        <dbReference type="ARBA" id="ARBA00010062"/>
    </source>
</evidence>
<keyword evidence="6" id="KW-1185">Reference proteome</keyword>
<sequence length="417" mass="45346">MAGRGRIHVWLRAARAGTALCAATGVVAGALALTGAAQAQDKPAAREEIRIGNVNAYSGPAAVYAVLGKVPAAYFRMMNDQGGVGGRQIRFITYDDAYSPPKTVEQTRKLVENDQVSVMYGSLGAPTSSATLKYLNGHKIPHVFIASGATKFGDQAAWPWTMGFQPSYQTEGKAFAANILKTKPDAKIAVLYQNDDFGRDVLKGFKDGLGDKAKMIVAEASYESTDPTIDSQIVKLKASGADVFMNMTTPKFAAQAIRKIAELGWKPTHYLGSNANSIAAVLGPAGLDNAKDIISSAYLKDANDPEWKDDPAFRKWNAFYDKYLPEADRKDALTVYAYVAAQAMEQVLRQAGDDVTPANIMKQAANIRHFRSDLLLPGIEINTAPDDHYPIEQLQLIRFDGKQYVRFGPVIDSSKKR</sequence>
<evidence type="ECO:0000259" key="4">
    <source>
        <dbReference type="Pfam" id="PF13458"/>
    </source>
</evidence>
<dbReference type="EMBL" id="JBHRYC010000038">
    <property type="protein sequence ID" value="MFC3637471.1"/>
    <property type="molecule type" value="Genomic_DNA"/>
</dbReference>
<evidence type="ECO:0000256" key="2">
    <source>
        <dbReference type="ARBA" id="ARBA00022729"/>
    </source>
</evidence>
<dbReference type="InterPro" id="IPR028081">
    <property type="entry name" value="Leu-bd"/>
</dbReference>
<dbReference type="PANTHER" id="PTHR47235">
    <property type="entry name" value="BLR6548 PROTEIN"/>
    <property type="match status" value="1"/>
</dbReference>
<proteinExistence type="inferred from homology"/>
<reference evidence="6" key="1">
    <citation type="journal article" date="2019" name="Int. J. Syst. Evol. Microbiol.">
        <title>The Global Catalogue of Microorganisms (GCM) 10K type strain sequencing project: providing services to taxonomists for standard genome sequencing and annotation.</title>
        <authorList>
            <consortium name="The Broad Institute Genomics Platform"/>
            <consortium name="The Broad Institute Genome Sequencing Center for Infectious Disease"/>
            <person name="Wu L."/>
            <person name="Ma J."/>
        </authorList>
    </citation>
    <scope>NUCLEOTIDE SEQUENCE [LARGE SCALE GENOMIC DNA]</scope>
    <source>
        <strain evidence="6">KCTC 42282</strain>
    </source>
</reference>
<dbReference type="SUPFAM" id="SSF53822">
    <property type="entry name" value="Periplasmic binding protein-like I"/>
    <property type="match status" value="1"/>
</dbReference>
<comment type="similarity">
    <text evidence="1">Belongs to the leucine-binding protein family.</text>
</comment>
<dbReference type="RefSeq" id="WP_191319445.1">
    <property type="nucleotide sequence ID" value="NZ_BNCG01000008.1"/>
</dbReference>
<dbReference type="PANTHER" id="PTHR47235:SF1">
    <property type="entry name" value="BLR6548 PROTEIN"/>
    <property type="match status" value="1"/>
</dbReference>
<comment type="caution">
    <text evidence="5">The sequence shown here is derived from an EMBL/GenBank/DDBJ whole genome shotgun (WGS) entry which is preliminary data.</text>
</comment>
<protein>
    <submittedName>
        <fullName evidence="5">ABC transporter substrate-binding protein</fullName>
    </submittedName>
</protein>
<dbReference type="Gene3D" id="3.40.50.2300">
    <property type="match status" value="2"/>
</dbReference>
<feature type="domain" description="Leucine-binding protein" evidence="4">
    <location>
        <begin position="48"/>
        <end position="400"/>
    </location>
</feature>
<feature type="chain" id="PRO_5047381305" evidence="3">
    <location>
        <begin position="40"/>
        <end position="417"/>
    </location>
</feature>
<evidence type="ECO:0000256" key="3">
    <source>
        <dbReference type="SAM" id="SignalP"/>
    </source>
</evidence>
<organism evidence="5 6">
    <name type="scientific">Camelimonas fluminis</name>
    <dbReference type="NCBI Taxonomy" id="1576911"/>
    <lineage>
        <taxon>Bacteria</taxon>
        <taxon>Pseudomonadati</taxon>
        <taxon>Pseudomonadota</taxon>
        <taxon>Alphaproteobacteria</taxon>
        <taxon>Hyphomicrobiales</taxon>
        <taxon>Chelatococcaceae</taxon>
        <taxon>Camelimonas</taxon>
    </lineage>
</organism>
<dbReference type="InterPro" id="IPR028082">
    <property type="entry name" value="Peripla_BP_I"/>
</dbReference>